<evidence type="ECO:0000313" key="17">
    <source>
        <dbReference type="EMBL" id="RKE55342.1"/>
    </source>
</evidence>
<dbReference type="FunFam" id="1.20.5.320:FF:000001">
    <property type="entry name" value="6-phosphogluconate dehydrogenase, decarboxylating"/>
    <property type="match status" value="1"/>
</dbReference>
<keyword evidence="18" id="KW-1185">Reference proteome</keyword>
<feature type="binding site" evidence="14">
    <location>
        <position position="452"/>
    </location>
    <ligand>
        <name>substrate</name>
        <note>ligand shared between dimeric partners</note>
    </ligand>
</feature>
<evidence type="ECO:0000256" key="15">
    <source>
        <dbReference type="RuleBase" id="RU000485"/>
    </source>
</evidence>
<dbReference type="RefSeq" id="WP_120257135.1">
    <property type="nucleotide sequence ID" value="NZ_RAPY01000001.1"/>
</dbReference>
<feature type="binding site" description="in other chain" evidence="14">
    <location>
        <position position="288"/>
    </location>
    <ligand>
        <name>substrate</name>
        <note>ligand shared between dimeric partners</note>
    </ligand>
</feature>
<protein>
    <recommendedName>
        <fullName evidence="6 12">6-phosphogluconate dehydrogenase, decarboxylating</fullName>
        <ecNumber evidence="5 12">1.1.1.44</ecNumber>
    </recommendedName>
</protein>
<feature type="binding site" evidence="14">
    <location>
        <position position="446"/>
    </location>
    <ligand>
        <name>substrate</name>
        <note>ligand shared between dimeric partners</note>
    </ligand>
</feature>
<evidence type="ECO:0000256" key="1">
    <source>
        <dbReference type="ARBA" id="ARBA00002526"/>
    </source>
</evidence>
<feature type="active site" description="Proton donor" evidence="13">
    <location>
        <position position="190"/>
    </location>
</feature>
<proteinExistence type="inferred from homology"/>
<feature type="binding site" description="in other chain" evidence="14">
    <location>
        <begin position="186"/>
        <end position="187"/>
    </location>
    <ligand>
        <name>substrate</name>
        <note>ligand shared between dimeric partners</note>
    </ligand>
</feature>
<dbReference type="GO" id="GO:0004616">
    <property type="term" value="F:phosphogluconate dehydrogenase (decarboxylating) activity"/>
    <property type="evidence" value="ECO:0007669"/>
    <property type="project" value="UniProtKB-EC"/>
</dbReference>
<comment type="catalytic activity">
    <reaction evidence="11 12 15">
        <text>6-phospho-D-gluconate + NADP(+) = D-ribulose 5-phosphate + CO2 + NADPH</text>
        <dbReference type="Rhea" id="RHEA:10116"/>
        <dbReference type="ChEBI" id="CHEBI:16526"/>
        <dbReference type="ChEBI" id="CHEBI:57783"/>
        <dbReference type="ChEBI" id="CHEBI:58121"/>
        <dbReference type="ChEBI" id="CHEBI:58349"/>
        <dbReference type="ChEBI" id="CHEBI:58759"/>
        <dbReference type="EC" id="1.1.1.44"/>
    </reaction>
</comment>
<dbReference type="OrthoDB" id="9804542at2"/>
<dbReference type="InterPro" id="IPR013328">
    <property type="entry name" value="6PGD_dom2"/>
</dbReference>
<keyword evidence="7 12" id="KW-0521">NADP</keyword>
<dbReference type="UniPathway" id="UPA00115">
    <property type="reaction ID" value="UER00410"/>
</dbReference>
<dbReference type="EC" id="1.1.1.44" evidence="5 12"/>
<dbReference type="Gene3D" id="1.20.5.320">
    <property type="entry name" value="6-Phosphogluconate Dehydrogenase, domain 3"/>
    <property type="match status" value="1"/>
</dbReference>
<dbReference type="NCBIfam" id="TIGR00873">
    <property type="entry name" value="gnd"/>
    <property type="match status" value="1"/>
</dbReference>
<evidence type="ECO:0000256" key="3">
    <source>
        <dbReference type="ARBA" id="ARBA00008419"/>
    </source>
</evidence>
<evidence type="ECO:0000256" key="7">
    <source>
        <dbReference type="ARBA" id="ARBA00022857"/>
    </source>
</evidence>
<dbReference type="PIRSF" id="PIRSF000109">
    <property type="entry name" value="6PGD"/>
    <property type="match status" value="1"/>
</dbReference>
<feature type="binding site" description="in other chain" evidence="14">
    <location>
        <begin position="129"/>
        <end position="131"/>
    </location>
    <ligand>
        <name>substrate</name>
        <note>ligand shared between dimeric partners</note>
    </ligand>
</feature>
<evidence type="ECO:0000259" key="16">
    <source>
        <dbReference type="SMART" id="SM01350"/>
    </source>
</evidence>
<comment type="function">
    <text evidence="1 12">Catalyzes the oxidative decarboxylation of 6-phosphogluconate to ribulose 5-phosphate and CO(2), with concomitant reduction of NADP to NADPH.</text>
</comment>
<dbReference type="InterPro" id="IPR006113">
    <property type="entry name" value="6PGDH_Gnd/GntZ"/>
</dbReference>
<dbReference type="Gene3D" id="1.10.1040.10">
    <property type="entry name" value="N-(1-d-carboxylethyl)-l-norvaline Dehydrogenase, domain 2"/>
    <property type="match status" value="1"/>
</dbReference>
<comment type="caution">
    <text evidence="17">The sequence shown here is derived from an EMBL/GenBank/DDBJ whole genome shotgun (WGS) entry which is preliminary data.</text>
</comment>
<evidence type="ECO:0000256" key="5">
    <source>
        <dbReference type="ARBA" id="ARBA00013011"/>
    </source>
</evidence>
<dbReference type="SUPFAM" id="SSF48179">
    <property type="entry name" value="6-phosphogluconate dehydrogenase C-terminal domain-like"/>
    <property type="match status" value="1"/>
</dbReference>
<keyword evidence="10 12" id="KW-0570">Pentose shunt</keyword>
<reference evidence="17 18" key="1">
    <citation type="submission" date="2018-09" db="EMBL/GenBank/DDBJ databases">
        <title>Genomic Encyclopedia of Type Strains, Phase III (KMG-III): the genomes of soil and plant-associated and newly described type strains.</title>
        <authorList>
            <person name="Whitman W."/>
        </authorList>
    </citation>
    <scope>NUCLEOTIDE SEQUENCE [LARGE SCALE GENOMIC DNA]</scope>
    <source>
        <strain evidence="17 18">CECT 7938</strain>
    </source>
</reference>
<gene>
    <name evidence="17" type="ORF">DFQ12_0173</name>
</gene>
<evidence type="ECO:0000256" key="2">
    <source>
        <dbReference type="ARBA" id="ARBA00004874"/>
    </source>
</evidence>
<dbReference type="FunFam" id="1.10.1040.10:FF:000032">
    <property type="entry name" value="6-phosphogluconate dehydrogenase, decarboxylating"/>
    <property type="match status" value="1"/>
</dbReference>
<dbReference type="AlphaFoldDB" id="A0A420BF61"/>
<dbReference type="InterPro" id="IPR006183">
    <property type="entry name" value="Pgluconate_DH"/>
</dbReference>
<evidence type="ECO:0000256" key="12">
    <source>
        <dbReference type="PIRNR" id="PIRNR000109"/>
    </source>
</evidence>
<evidence type="ECO:0000256" key="10">
    <source>
        <dbReference type="ARBA" id="ARBA00023126"/>
    </source>
</evidence>
<dbReference type="Gene3D" id="3.40.50.720">
    <property type="entry name" value="NAD(P)-binding Rossmann-like Domain"/>
    <property type="match status" value="1"/>
</dbReference>
<organism evidence="17 18">
    <name type="scientific">Sphingobacterium detergens</name>
    <dbReference type="NCBI Taxonomy" id="1145106"/>
    <lineage>
        <taxon>Bacteria</taxon>
        <taxon>Pseudomonadati</taxon>
        <taxon>Bacteroidota</taxon>
        <taxon>Sphingobacteriia</taxon>
        <taxon>Sphingobacteriales</taxon>
        <taxon>Sphingobacteriaceae</taxon>
        <taxon>Sphingobacterium</taxon>
    </lineage>
</organism>
<dbReference type="PANTHER" id="PTHR11811">
    <property type="entry name" value="6-PHOSPHOGLUCONATE DEHYDROGENASE"/>
    <property type="match status" value="1"/>
</dbReference>
<evidence type="ECO:0000313" key="18">
    <source>
        <dbReference type="Proteomes" id="UP000286246"/>
    </source>
</evidence>
<dbReference type="InterPro" id="IPR036291">
    <property type="entry name" value="NAD(P)-bd_dom_sf"/>
</dbReference>
<dbReference type="Proteomes" id="UP000286246">
    <property type="component" value="Unassembled WGS sequence"/>
</dbReference>
<dbReference type="PRINTS" id="PR00076">
    <property type="entry name" value="6PGDHDRGNASE"/>
</dbReference>
<dbReference type="InterPro" id="IPR006115">
    <property type="entry name" value="6PGDH_NADP-bd"/>
</dbReference>
<evidence type="ECO:0000256" key="9">
    <source>
        <dbReference type="ARBA" id="ARBA00023064"/>
    </source>
</evidence>
<dbReference type="SMART" id="SM01350">
    <property type="entry name" value="6PGD"/>
    <property type="match status" value="1"/>
</dbReference>
<comment type="similarity">
    <text evidence="3 12 15">Belongs to the 6-phosphogluconate dehydrogenase family.</text>
</comment>
<evidence type="ECO:0000256" key="6">
    <source>
        <dbReference type="ARBA" id="ARBA00018193"/>
    </source>
</evidence>
<name>A0A420BF61_SPHD1</name>
<dbReference type="Pfam" id="PF00393">
    <property type="entry name" value="6PGD"/>
    <property type="match status" value="1"/>
</dbReference>
<evidence type="ECO:0000256" key="14">
    <source>
        <dbReference type="PIRSR" id="PIRSR000109-2"/>
    </source>
</evidence>
<sequence>MEKYNYGVIGLGVMGRNLLYNIADNGFSVVGFDLDEEKVVELRKGVASGTKVVGTVSLEEFVLSLDSPRKVILMVPAGKPVDAVLESITPLLSPKDIVVDAGNSYFKDTERRIADLASKNLHFMGMGVSGGEQGARRGPSIMPGGDLEVFNLVKPMLEVISAKVNGEPCTAYMGKGAAGNYVKMVHNGIEYAIMQLISEAYDLLRKGANLNNEQLHEVFKRWNEGEMNSFLIEITRDIFQQKDDVTDGYLVDKILDKAGAKGTGKWTSQEAMEVGVSIPTIDIAVTSRILSAYKDERVKASQLYAKEEVKTPENTELFIKEVGEALYLSTLISYAQGLALLVKASEEYQFEIPLKDVVKIWRGGCIIRSVLLEKFYLAYSKDENLSNILLDPEIAEIVKDKISPLRKTAAFAVSNGIPSLGIQSALGYFEAYTTASLPVNLLQAQRDYFGAHTYQRTDRAGVFHTSWQNPNNGI</sequence>
<dbReference type="EMBL" id="RAPY01000001">
    <property type="protein sequence ID" value="RKE55342.1"/>
    <property type="molecule type" value="Genomic_DNA"/>
</dbReference>
<feature type="binding site" description="in other chain" evidence="14">
    <location>
        <position position="103"/>
    </location>
    <ligand>
        <name>substrate</name>
        <note>ligand shared between dimeric partners</note>
    </ligand>
</feature>
<evidence type="ECO:0000256" key="4">
    <source>
        <dbReference type="ARBA" id="ARBA00011738"/>
    </source>
</evidence>
<dbReference type="NCBIfam" id="NF006765">
    <property type="entry name" value="PRK09287.1"/>
    <property type="match status" value="1"/>
</dbReference>
<feature type="binding site" description="in other chain" evidence="14">
    <location>
        <position position="261"/>
    </location>
    <ligand>
        <name>substrate</name>
        <note>ligand shared between dimeric partners</note>
    </ligand>
</feature>
<dbReference type="Pfam" id="PF03446">
    <property type="entry name" value="NAD_binding_2"/>
    <property type="match status" value="1"/>
</dbReference>
<keyword evidence="8 12" id="KW-0560">Oxidoreductase</keyword>
<evidence type="ECO:0000256" key="8">
    <source>
        <dbReference type="ARBA" id="ARBA00023002"/>
    </source>
</evidence>
<dbReference type="GO" id="GO:0050661">
    <property type="term" value="F:NADP binding"/>
    <property type="evidence" value="ECO:0007669"/>
    <property type="project" value="InterPro"/>
</dbReference>
<feature type="domain" description="6-phosphogluconate dehydrogenase C-terminal" evidence="16">
    <location>
        <begin position="179"/>
        <end position="468"/>
    </location>
</feature>
<dbReference type="SUPFAM" id="SSF51735">
    <property type="entry name" value="NAD(P)-binding Rossmann-fold domains"/>
    <property type="match status" value="1"/>
</dbReference>
<feature type="binding site" description="in other chain" evidence="14">
    <location>
        <position position="191"/>
    </location>
    <ligand>
        <name>substrate</name>
        <note>ligand shared between dimeric partners</note>
    </ligand>
</feature>
<feature type="active site" description="Proton acceptor" evidence="13">
    <location>
        <position position="183"/>
    </location>
</feature>
<dbReference type="InterPro" id="IPR008927">
    <property type="entry name" value="6-PGluconate_DH-like_C_sf"/>
</dbReference>
<comment type="subunit">
    <text evidence="4 12">Homodimer.</text>
</comment>
<dbReference type="InterPro" id="IPR006114">
    <property type="entry name" value="6PGDH_C"/>
</dbReference>
<evidence type="ECO:0000256" key="11">
    <source>
        <dbReference type="ARBA" id="ARBA00048640"/>
    </source>
</evidence>
<evidence type="ECO:0000256" key="13">
    <source>
        <dbReference type="PIRSR" id="PIRSR000109-1"/>
    </source>
</evidence>
<dbReference type="GO" id="GO:0019521">
    <property type="term" value="P:D-gluconate metabolic process"/>
    <property type="evidence" value="ECO:0007669"/>
    <property type="project" value="UniProtKB-KW"/>
</dbReference>
<dbReference type="GO" id="GO:0006098">
    <property type="term" value="P:pentose-phosphate shunt"/>
    <property type="evidence" value="ECO:0007669"/>
    <property type="project" value="UniProtKB-UniPathway"/>
</dbReference>
<accession>A0A420BF61</accession>
<comment type="pathway">
    <text evidence="2 12 15">Carbohydrate degradation; pentose phosphate pathway; D-ribulose 5-phosphate from D-glucose 6-phosphate (oxidative stage): step 3/3.</text>
</comment>
<keyword evidence="9 15" id="KW-0311">Gluconate utilization</keyword>